<dbReference type="PANTHER" id="PTHR24359:SF1">
    <property type="entry name" value="INHIBITOR OF NUCLEAR FACTOR KAPPA-B KINASE EPSILON SUBUNIT HOMOLOG 1-RELATED"/>
    <property type="match status" value="1"/>
</dbReference>
<evidence type="ECO:0000313" key="4">
    <source>
        <dbReference type="Proteomes" id="UP001148614"/>
    </source>
</evidence>
<dbReference type="Pfam" id="PF00069">
    <property type="entry name" value="Pkinase"/>
    <property type="match status" value="1"/>
</dbReference>
<evidence type="ECO:0000259" key="2">
    <source>
        <dbReference type="PROSITE" id="PS50011"/>
    </source>
</evidence>
<dbReference type="PROSITE" id="PS50011">
    <property type="entry name" value="PROTEIN_KINASE_DOM"/>
    <property type="match status" value="1"/>
</dbReference>
<dbReference type="InterPro" id="IPR000719">
    <property type="entry name" value="Prot_kinase_dom"/>
</dbReference>
<gene>
    <name evidence="3" type="ORF">NPX13_g23</name>
</gene>
<sequence>MSYNHGEPDGENIGSMSIREAESYRIAQNSLSSPRINISSSEIQEDVSSSFKIDAVSRVIDYGFQAWVRNNTGNSNDLGSPYSNSVVAPQTELKMRIRSAMKDAPRNPAAQWLPLGGLESICRRHAVRCEFLRVLGEDSPNIEQYTDYICGNDTHSSRNEHTSRKIFAILVLMDQLPRIEEFIREGIRDQHLPCRKLSNHELGATFTIEKSVSPSTFGSESVFRFDNWDPTDKQEFYRLQWEFLAPYFSNASDGTITLYELDEPCIMPWLNNGETVCNGGFGEVTKFYIHSDHHAFATNKIATKKLHAENNDNDALFQREFNNLKRVNNKVHLLPLYAAYRQGREYSFIIPWADGGSLKDLWALDPLDLLGEVHIDPERESDSHHRTRKVISWVAGQFSGLTGGLGLGFLHDTASLISPRPNLIVPDDNEKKYGIHGDIKPANILYFKQDKDEHGSGLGLFKISDFGLTGFHSALTRTREGPTGPHSPIYRSPEYSTWERRDTSEEDEPKAYLSRKYDIWSLGCVLLQFLTWLINGPAGLKQFKEACIREMDQHHLSYKEEKFFAIDQNGDAAHKTSVKDQFKYLQSKVAKDHYLHDCLALIRDRMLELDVTKRADCKEVHETLAAYHKRCLKDDDNYAVDLLQPFREPQPSRSSTPHPPDFEIRHRSHSPSTSSAIKKKPVVNQGDTEETEGKQETSKFKKLSSHFRISRLKPRSGGSKRLATLIAKIKNAASFTSRKSS</sequence>
<feature type="region of interest" description="Disordered" evidence="1">
    <location>
        <begin position="476"/>
        <end position="503"/>
    </location>
</feature>
<dbReference type="InterPro" id="IPR011009">
    <property type="entry name" value="Kinase-like_dom_sf"/>
</dbReference>
<proteinExistence type="predicted"/>
<evidence type="ECO:0000313" key="3">
    <source>
        <dbReference type="EMBL" id="KAJ3580540.1"/>
    </source>
</evidence>
<dbReference type="InterPro" id="IPR001245">
    <property type="entry name" value="Ser-Thr/Tyr_kinase_cat_dom"/>
</dbReference>
<evidence type="ECO:0000256" key="1">
    <source>
        <dbReference type="SAM" id="MobiDB-lite"/>
    </source>
</evidence>
<dbReference type="Proteomes" id="UP001148614">
    <property type="component" value="Unassembled WGS sequence"/>
</dbReference>
<comment type="caution">
    <text evidence="3">The sequence shown here is derived from an EMBL/GenBank/DDBJ whole genome shotgun (WGS) entry which is preliminary data.</text>
</comment>
<keyword evidence="4" id="KW-1185">Reference proteome</keyword>
<reference evidence="3" key="1">
    <citation type="submission" date="2022-07" db="EMBL/GenBank/DDBJ databases">
        <title>Genome Sequence of Xylaria arbuscula.</title>
        <authorList>
            <person name="Buettner E."/>
        </authorList>
    </citation>
    <scope>NUCLEOTIDE SEQUENCE</scope>
    <source>
        <strain evidence="3">VT107</strain>
    </source>
</reference>
<dbReference type="EMBL" id="JANPWZ010000001">
    <property type="protein sequence ID" value="KAJ3580540.1"/>
    <property type="molecule type" value="Genomic_DNA"/>
</dbReference>
<dbReference type="Gene3D" id="1.10.510.10">
    <property type="entry name" value="Transferase(Phosphotransferase) domain 1"/>
    <property type="match status" value="1"/>
</dbReference>
<protein>
    <recommendedName>
        <fullName evidence="2">Protein kinase domain-containing protein</fullName>
    </recommendedName>
</protein>
<dbReference type="GO" id="GO:0005524">
    <property type="term" value="F:ATP binding"/>
    <property type="evidence" value="ECO:0007669"/>
    <property type="project" value="InterPro"/>
</dbReference>
<accession>A0A9W8TS74</accession>
<feature type="compositionally biased region" description="Basic residues" evidence="1">
    <location>
        <begin position="700"/>
        <end position="714"/>
    </location>
</feature>
<feature type="region of interest" description="Disordered" evidence="1">
    <location>
        <begin position="645"/>
        <end position="721"/>
    </location>
</feature>
<dbReference type="SUPFAM" id="SSF56112">
    <property type="entry name" value="Protein kinase-like (PK-like)"/>
    <property type="match status" value="1"/>
</dbReference>
<organism evidence="3 4">
    <name type="scientific">Xylaria arbuscula</name>
    <dbReference type="NCBI Taxonomy" id="114810"/>
    <lineage>
        <taxon>Eukaryota</taxon>
        <taxon>Fungi</taxon>
        <taxon>Dikarya</taxon>
        <taxon>Ascomycota</taxon>
        <taxon>Pezizomycotina</taxon>
        <taxon>Sordariomycetes</taxon>
        <taxon>Xylariomycetidae</taxon>
        <taxon>Xylariales</taxon>
        <taxon>Xylariaceae</taxon>
        <taxon>Xylaria</taxon>
    </lineage>
</organism>
<dbReference type="VEuPathDB" id="FungiDB:F4678DRAFT_319207"/>
<dbReference type="AlphaFoldDB" id="A0A9W8TS74"/>
<dbReference type="PANTHER" id="PTHR24359">
    <property type="entry name" value="SERINE/THREONINE-PROTEIN KINASE SBK1"/>
    <property type="match status" value="1"/>
</dbReference>
<dbReference type="Pfam" id="PF07714">
    <property type="entry name" value="PK_Tyr_Ser-Thr"/>
    <property type="match status" value="1"/>
</dbReference>
<feature type="domain" description="Protein kinase" evidence="2">
    <location>
        <begin position="270"/>
        <end position="624"/>
    </location>
</feature>
<name>A0A9W8TS74_9PEZI</name>
<dbReference type="SMART" id="SM00220">
    <property type="entry name" value="S_TKc"/>
    <property type="match status" value="1"/>
</dbReference>
<dbReference type="GO" id="GO:0004674">
    <property type="term" value="F:protein serine/threonine kinase activity"/>
    <property type="evidence" value="ECO:0007669"/>
    <property type="project" value="TreeGrafter"/>
</dbReference>